<dbReference type="SUPFAM" id="SSF52540">
    <property type="entry name" value="P-loop containing nucleoside triphosphate hydrolases"/>
    <property type="match status" value="1"/>
</dbReference>
<dbReference type="Gene3D" id="3.40.50.1580">
    <property type="entry name" value="Nucleoside phosphorylase domain"/>
    <property type="match status" value="1"/>
</dbReference>
<protein>
    <submittedName>
        <fullName evidence="4">Pfs, NACHT and ankyrin domain protein</fullName>
    </submittedName>
</protein>
<dbReference type="GO" id="GO:0003824">
    <property type="term" value="F:catalytic activity"/>
    <property type="evidence" value="ECO:0007669"/>
    <property type="project" value="InterPro"/>
</dbReference>
<sequence length="975" mass="109050">MSSEITPTNSEDYTVAWIAALPHERAAGEMMLDHEYVQPKSFTKNVNDPNRYSWGRIGEHLVVIASLPAGEYGTTSTAITAQGLRSSLPHIRVGLLVGIGAGIPGEKCDVDGTVTVRRDIRLGDVVVSSPDGTNAGVVHPPLALRNALSALQAKHEYQEPKIPSILSGALGKYPKAAPKYSRPAERSDRLYRACCSHTGGEDCRNCDQAGKIQRAPREDSQVHYGTIACGNTLVKSAAYRDEIVSWLYKENVDPLCFEMEAAGLMNAFPCLVIRGICDYGDSHKNDAWQRYAAMVAAAFAKEYLGFVDVEEVRRAPSLHKVLGDIGDKVDDALEGNRKIQSTLETAREIDQRARVAKWLASSDPFTNHHKALQQRHRGTGRWFLESSDFEQWKASPKSFLWLHGIPGCGKTVLSSTIIEHLEQDMTCQLLTYFYFDFNDKDKQSLDSLLLSLIVQVYQSQPASRPPVEQLWASHGEGSRKPSTSDLQSVLQVMLSGVGSVSIVLDALDESKPRHELLAWLKTLVESTHFACRLLITARREVDIESAIQYWTRAEDRIPIQQNEVNNDIRAYVKDKVRNGDDLERWRSRPDLQEEIETKLIAKANGMFRWAFCQIEELRKCYDPPKLRSALESLPDTLDETYARILEGIPKNNEQDATTILRLLTWSDRPLRLEELVDAIAVQPDARPRFDPNNRMPVPRDILRICSSLVVSIRHNNNQNGETEVTELRLAHFSVKEYLVSDRIKSTFSNYLVDRTTRASLATLCLAYLSDLDHSLSPDELRARFAFSQYCARYWTDHAKVVDGGDERLQVRILESLNDRENGYLTCYNLYDPEQPWSSDNTERKTDKPACLYYTSLTGLVTSVGALLDKGADVNAQGGRYGNALQAASLEGHDKIVQMLLDRDVNAQGGDYGNALQAASARGHGEIVQILSEHITLLRCSSKLEDNSSSGKKRRRGLLAEDAAKRFKAAAYGHEI</sequence>
<dbReference type="InterPro" id="IPR036770">
    <property type="entry name" value="Ankyrin_rpt-contain_sf"/>
</dbReference>
<feature type="domain" description="GPI inositol-deacylase winged helix" evidence="2">
    <location>
        <begin position="653"/>
        <end position="747"/>
    </location>
</feature>
<accession>A0A074VAM2</accession>
<reference evidence="4 5" key="1">
    <citation type="journal article" date="2014" name="BMC Genomics">
        <title>Genome sequencing of four Aureobasidium pullulans varieties: biotechnological potential, stress tolerance, and description of new species.</title>
        <authorList>
            <person name="Gostin Ar C."/>
            <person name="Ohm R.A."/>
            <person name="Kogej T."/>
            <person name="Sonjak S."/>
            <person name="Turk M."/>
            <person name="Zajc J."/>
            <person name="Zalar P."/>
            <person name="Grube M."/>
            <person name="Sun H."/>
            <person name="Han J."/>
            <person name="Sharma A."/>
            <person name="Chiniquy J."/>
            <person name="Ngan C.Y."/>
            <person name="Lipzen A."/>
            <person name="Barry K."/>
            <person name="Grigoriev I.V."/>
            <person name="Gunde-Cimerman N."/>
        </authorList>
    </citation>
    <scope>NUCLEOTIDE SEQUENCE [LARGE SCALE GENOMIC DNA]</scope>
    <source>
        <strain evidence="4 5">CBS 110374</strain>
    </source>
</reference>
<proteinExistence type="predicted"/>
<gene>
    <name evidence="4" type="ORF">M437DRAFT_61118</name>
</gene>
<evidence type="ECO:0000259" key="2">
    <source>
        <dbReference type="Pfam" id="PF22939"/>
    </source>
</evidence>
<dbReference type="Gene3D" id="3.40.50.300">
    <property type="entry name" value="P-loop containing nucleotide triphosphate hydrolases"/>
    <property type="match status" value="1"/>
</dbReference>
<dbReference type="InterPro" id="IPR054471">
    <property type="entry name" value="GPIID_WHD"/>
</dbReference>
<name>A0A074VAM2_AURM1</name>
<dbReference type="GeneID" id="63917246"/>
<dbReference type="InterPro" id="IPR002110">
    <property type="entry name" value="Ankyrin_rpt"/>
</dbReference>
<dbReference type="GO" id="GO:0009116">
    <property type="term" value="P:nucleoside metabolic process"/>
    <property type="evidence" value="ECO:0007669"/>
    <property type="project" value="InterPro"/>
</dbReference>
<dbReference type="Pfam" id="PF12796">
    <property type="entry name" value="Ank_2"/>
    <property type="match status" value="1"/>
</dbReference>
<dbReference type="PANTHER" id="PTHR10039">
    <property type="entry name" value="AMELOGENIN"/>
    <property type="match status" value="1"/>
</dbReference>
<dbReference type="Pfam" id="PF22939">
    <property type="entry name" value="WHD_GPIID"/>
    <property type="match status" value="1"/>
</dbReference>
<dbReference type="Gene3D" id="1.25.40.20">
    <property type="entry name" value="Ankyrin repeat-containing domain"/>
    <property type="match status" value="1"/>
</dbReference>
<dbReference type="PANTHER" id="PTHR10039:SF16">
    <property type="entry name" value="GPI INOSITOL-DEACYLASE"/>
    <property type="match status" value="1"/>
</dbReference>
<dbReference type="Proteomes" id="UP000030672">
    <property type="component" value="Unassembled WGS sequence"/>
</dbReference>
<keyword evidence="5" id="KW-1185">Reference proteome</keyword>
<dbReference type="RefSeq" id="XP_040874699.1">
    <property type="nucleotide sequence ID" value="XM_041023873.1"/>
</dbReference>
<dbReference type="EMBL" id="KL584877">
    <property type="protein sequence ID" value="KEQ57675.1"/>
    <property type="molecule type" value="Genomic_DNA"/>
</dbReference>
<dbReference type="InterPro" id="IPR027417">
    <property type="entry name" value="P-loop_NTPase"/>
</dbReference>
<evidence type="ECO:0000256" key="1">
    <source>
        <dbReference type="ARBA" id="ARBA00022737"/>
    </source>
</evidence>
<dbReference type="InterPro" id="IPR035994">
    <property type="entry name" value="Nucleoside_phosphorylase_sf"/>
</dbReference>
<keyword evidence="1" id="KW-0677">Repeat</keyword>
<dbReference type="SUPFAM" id="SSF48403">
    <property type="entry name" value="Ankyrin repeat"/>
    <property type="match status" value="1"/>
</dbReference>
<evidence type="ECO:0000259" key="3">
    <source>
        <dbReference type="Pfam" id="PF24883"/>
    </source>
</evidence>
<feature type="domain" description="Nephrocystin 3-like N-terminal" evidence="3">
    <location>
        <begin position="378"/>
        <end position="538"/>
    </location>
</feature>
<evidence type="ECO:0000313" key="4">
    <source>
        <dbReference type="EMBL" id="KEQ57675.1"/>
    </source>
</evidence>
<dbReference type="InterPro" id="IPR056884">
    <property type="entry name" value="NPHP3-like_N"/>
</dbReference>
<dbReference type="SUPFAM" id="SSF53167">
    <property type="entry name" value="Purine and uridine phosphorylases"/>
    <property type="match status" value="1"/>
</dbReference>
<dbReference type="STRING" id="1043003.A0A074VAM2"/>
<dbReference type="HOGENOM" id="CLU_000288_34_2_1"/>
<dbReference type="Pfam" id="PF24883">
    <property type="entry name" value="NPHP3_N"/>
    <property type="match status" value="1"/>
</dbReference>
<evidence type="ECO:0000313" key="5">
    <source>
        <dbReference type="Proteomes" id="UP000030672"/>
    </source>
</evidence>
<dbReference type="AlphaFoldDB" id="A0A074VAM2"/>
<organism evidence="4 5">
    <name type="scientific">Aureobasidium melanogenum (strain CBS 110374)</name>
    <name type="common">Aureobasidium pullulans var. melanogenum</name>
    <dbReference type="NCBI Taxonomy" id="1043003"/>
    <lineage>
        <taxon>Eukaryota</taxon>
        <taxon>Fungi</taxon>
        <taxon>Dikarya</taxon>
        <taxon>Ascomycota</taxon>
        <taxon>Pezizomycotina</taxon>
        <taxon>Dothideomycetes</taxon>
        <taxon>Dothideomycetidae</taxon>
        <taxon>Dothideales</taxon>
        <taxon>Saccotheciaceae</taxon>
        <taxon>Aureobasidium</taxon>
    </lineage>
</organism>